<feature type="active site" description="Charge relay system" evidence="7">
    <location>
        <position position="377"/>
    </location>
</feature>
<keyword evidence="4 7" id="KW-0378">Hydrolase</keyword>
<dbReference type="InterPro" id="IPR015500">
    <property type="entry name" value="Peptidase_S8_subtilisin-rel"/>
</dbReference>
<dbReference type="Pfam" id="PF01483">
    <property type="entry name" value="P_proprotein"/>
    <property type="match status" value="1"/>
</dbReference>
<keyword evidence="6" id="KW-0106">Calcium</keyword>
<dbReference type="Gene3D" id="3.40.50.200">
    <property type="entry name" value="Peptidase S8/S53 domain"/>
    <property type="match status" value="1"/>
</dbReference>
<proteinExistence type="inferred from homology"/>
<dbReference type="PROSITE" id="PS51892">
    <property type="entry name" value="SUBTILASE"/>
    <property type="match status" value="1"/>
</dbReference>
<dbReference type="PROSITE" id="PS00136">
    <property type="entry name" value="SUBTILASE_ASP"/>
    <property type="match status" value="1"/>
</dbReference>
<dbReference type="Gene3D" id="2.60.120.260">
    <property type="entry name" value="Galactose-binding domain-like"/>
    <property type="match status" value="1"/>
</dbReference>
<dbReference type="GO" id="GO:0016787">
    <property type="term" value="F:hydrolase activity"/>
    <property type="evidence" value="ECO:0007669"/>
    <property type="project" value="UniProtKB-KW"/>
</dbReference>
<dbReference type="Pfam" id="PF00082">
    <property type="entry name" value="Peptidase_S8"/>
    <property type="match status" value="1"/>
</dbReference>
<keyword evidence="3" id="KW-0732">Signal</keyword>
<evidence type="ECO:0000313" key="9">
    <source>
        <dbReference type="EMBL" id="XAU14956.1"/>
    </source>
</evidence>
<dbReference type="InterPro" id="IPR036852">
    <property type="entry name" value="Peptidase_S8/S53_dom_sf"/>
</dbReference>
<dbReference type="InterPro" id="IPR000209">
    <property type="entry name" value="Peptidase_S8/S53_dom"/>
</dbReference>
<dbReference type="InterPro" id="IPR022398">
    <property type="entry name" value="Peptidase_S8_His-AS"/>
</dbReference>
<dbReference type="InterPro" id="IPR002884">
    <property type="entry name" value="P_dom"/>
</dbReference>
<evidence type="ECO:0000256" key="3">
    <source>
        <dbReference type="ARBA" id="ARBA00022729"/>
    </source>
</evidence>
<evidence type="ECO:0000256" key="7">
    <source>
        <dbReference type="PROSITE-ProRule" id="PRU01240"/>
    </source>
</evidence>
<dbReference type="EMBL" id="CP147920">
    <property type="protein sequence ID" value="XAU14956.1"/>
    <property type="molecule type" value="Genomic_DNA"/>
</dbReference>
<dbReference type="CDD" id="cd04059">
    <property type="entry name" value="Peptidases_S8_Protein_convertases_Kexins_Furin-like"/>
    <property type="match status" value="1"/>
</dbReference>
<dbReference type="PANTHER" id="PTHR42884:SF14">
    <property type="entry name" value="NEUROENDOCRINE CONVERTASE 1"/>
    <property type="match status" value="1"/>
</dbReference>
<comment type="similarity">
    <text evidence="1">Belongs to the peptidase S8 family. Furin subfamily.</text>
</comment>
<reference evidence="9 10" key="1">
    <citation type="submission" date="2024-03" db="EMBL/GenBank/DDBJ databases">
        <title>Sulfurimonas sp. HSL3-1.</title>
        <authorList>
            <person name="Wang S."/>
        </authorList>
    </citation>
    <scope>NUCLEOTIDE SEQUENCE [LARGE SCALE GENOMIC DNA]</scope>
    <source>
        <strain evidence="9 10">HSL3-1</strain>
    </source>
</reference>
<evidence type="ECO:0000256" key="4">
    <source>
        <dbReference type="ARBA" id="ARBA00022801"/>
    </source>
</evidence>
<dbReference type="PROSITE" id="PS00137">
    <property type="entry name" value="SUBTILASE_HIS"/>
    <property type="match status" value="1"/>
</dbReference>
<evidence type="ECO:0000256" key="6">
    <source>
        <dbReference type="ARBA" id="ARBA00022837"/>
    </source>
</evidence>
<dbReference type="PROSITE" id="PS51829">
    <property type="entry name" value="P_HOMO_B"/>
    <property type="match status" value="1"/>
</dbReference>
<dbReference type="RefSeq" id="WP_345972563.1">
    <property type="nucleotide sequence ID" value="NZ_CP147920.1"/>
</dbReference>
<keyword evidence="2 7" id="KW-0645">Protease</keyword>
<dbReference type="InterPro" id="IPR023827">
    <property type="entry name" value="Peptidase_S8_Asp-AS"/>
</dbReference>
<keyword evidence="10" id="KW-1185">Reference proteome</keyword>
<dbReference type="Proteomes" id="UP001447842">
    <property type="component" value="Chromosome"/>
</dbReference>
<dbReference type="SUPFAM" id="SSF52743">
    <property type="entry name" value="Subtilisin-like"/>
    <property type="match status" value="1"/>
</dbReference>
<evidence type="ECO:0000256" key="1">
    <source>
        <dbReference type="ARBA" id="ARBA00005325"/>
    </source>
</evidence>
<protein>
    <submittedName>
        <fullName evidence="9">S8 family peptidase</fullName>
        <ecNumber evidence="9">3.4.-.-</ecNumber>
    </submittedName>
</protein>
<organism evidence="9 10">
    <name type="scientific">Sulfurimonas diazotrophicus</name>
    <dbReference type="NCBI Taxonomy" id="3131939"/>
    <lineage>
        <taxon>Bacteria</taxon>
        <taxon>Pseudomonadati</taxon>
        <taxon>Campylobacterota</taxon>
        <taxon>Epsilonproteobacteria</taxon>
        <taxon>Campylobacterales</taxon>
        <taxon>Sulfurimonadaceae</taxon>
        <taxon>Sulfurimonas</taxon>
    </lineage>
</organism>
<dbReference type="InterPro" id="IPR034182">
    <property type="entry name" value="Kexin/furin"/>
</dbReference>
<keyword evidence="5 7" id="KW-0720">Serine protease</keyword>
<dbReference type="PRINTS" id="PR00723">
    <property type="entry name" value="SUBTILISIN"/>
</dbReference>
<evidence type="ECO:0000313" key="10">
    <source>
        <dbReference type="Proteomes" id="UP001447842"/>
    </source>
</evidence>
<evidence type="ECO:0000256" key="5">
    <source>
        <dbReference type="ARBA" id="ARBA00022825"/>
    </source>
</evidence>
<dbReference type="PANTHER" id="PTHR42884">
    <property type="entry name" value="PROPROTEIN CONVERTASE SUBTILISIN/KEXIN-RELATED"/>
    <property type="match status" value="1"/>
</dbReference>
<dbReference type="SUPFAM" id="SSF49785">
    <property type="entry name" value="Galactose-binding domain-like"/>
    <property type="match status" value="1"/>
</dbReference>
<feature type="active site" description="Charge relay system" evidence="7">
    <location>
        <position position="332"/>
    </location>
</feature>
<dbReference type="EC" id="3.4.-.-" evidence="9"/>
<accession>A0ABZ3H9M0</accession>
<evidence type="ECO:0000256" key="2">
    <source>
        <dbReference type="ARBA" id="ARBA00022670"/>
    </source>
</evidence>
<feature type="active site" description="Charge relay system" evidence="7">
    <location>
        <position position="593"/>
    </location>
</feature>
<feature type="domain" description="P/Homo B" evidence="8">
    <location>
        <begin position="669"/>
        <end position="794"/>
    </location>
</feature>
<dbReference type="InterPro" id="IPR008979">
    <property type="entry name" value="Galactose-bd-like_sf"/>
</dbReference>
<evidence type="ECO:0000259" key="8">
    <source>
        <dbReference type="PROSITE" id="PS51829"/>
    </source>
</evidence>
<gene>
    <name evidence="9" type="ORF">WCY31_12015</name>
</gene>
<name>A0ABZ3H9M0_9BACT</name>
<sequence length="794" mass="83511">MRGSGAVLLGLTLLFHGCGSGGGSSTPDDPVVPPDPTTTVANSVALGPIGGATVTVTDLAGQQQYLTVTTPFNAATDLMDDNVTLVPYTEQTVGKFTVSLPGLASTQLVLVKAAGGEDIDPNDDGQYDAAAVKTVQGSLYAYVTVADLLNNNVRVNAFTTIAAEWIRREGLTDETEIKSVLARLSGFLFASPSTALSAFNPAKLTTGGAMEDVALLNDSQSYGDAVASTTIQELFAGTTHLFHDADNDALFDDFELLVGTNPAAANSDGDALGDYGEFFAGTDPMSSDTGVYEDPLTQYQWHLDATEPNDINVASVWESYAGRRNIYVGVVDTGIEAVHPDLASNLDLTKSYRWSDGSNDPSPDADQLATDPYLSAHGTACAGLVAASGWNSVGVKGVAPFVKLAGYNVFSQSPLTDVTLIQALSKEMDISSNSWGDPSEILYGDQTLIDGLQTGAEQGRSGKGIVYVMAAGNDRSNSDYSPLHIGNANNAGVANNPYVITVTATDKDGSYSSYANFGANVLLAAPGGEFGEQYDAVNGAAIVTTDYTGYDYGFESTGFVETYRLDPKTNLPVYFDVPGNENGDYTNYMNGSSAAVPMVSGVAALMLSANPDLTYRDIRYILATTARKNDPGDGDWTTNGAGWHINHNYGFGLLDAAAAVAKAEGFASLGAETVLPKLTNDIADTTVPDANATGVTSTITETQALSVEHVDVWVTIDHARPGDLDIRLTSPEGTESHLAYGGAYYLEGSYANWRFSTVRALDEGAAGTWTLTVKDLRAGTEGTFKSWSLQVRGH</sequence>